<name>A0AAV0FKU6_9ASTE</name>
<keyword evidence="4" id="KW-1185">Reference proteome</keyword>
<comment type="caution">
    <text evidence="3">The sequence shown here is derived from an EMBL/GenBank/DDBJ whole genome shotgun (WGS) entry which is preliminary data.</text>
</comment>
<dbReference type="InterPro" id="IPR035892">
    <property type="entry name" value="C2_domain_sf"/>
</dbReference>
<evidence type="ECO:0000313" key="4">
    <source>
        <dbReference type="Proteomes" id="UP001152523"/>
    </source>
</evidence>
<feature type="domain" description="C2" evidence="2">
    <location>
        <begin position="1"/>
        <end position="110"/>
    </location>
</feature>
<reference evidence="3" key="1">
    <citation type="submission" date="2022-07" db="EMBL/GenBank/DDBJ databases">
        <authorList>
            <person name="Macas J."/>
            <person name="Novak P."/>
            <person name="Neumann P."/>
        </authorList>
    </citation>
    <scope>NUCLEOTIDE SEQUENCE</scope>
</reference>
<dbReference type="InterPro" id="IPR000008">
    <property type="entry name" value="C2_dom"/>
</dbReference>
<dbReference type="Proteomes" id="UP001152523">
    <property type="component" value="Unassembled WGS sequence"/>
</dbReference>
<accession>A0AAV0FKU6</accession>
<dbReference type="SUPFAM" id="SSF49562">
    <property type="entry name" value="C2 domain (Calcium/lipid-binding domain, CaLB)"/>
    <property type="match status" value="1"/>
</dbReference>
<dbReference type="EMBL" id="CAMAPF010000991">
    <property type="protein sequence ID" value="CAH9135902.1"/>
    <property type="molecule type" value="Genomic_DNA"/>
</dbReference>
<dbReference type="PANTHER" id="PTHR32246:SF152">
    <property type="entry name" value="C2 DOMAIN-CONTAINING PROTEIN"/>
    <property type="match status" value="1"/>
</dbReference>
<evidence type="ECO:0000313" key="3">
    <source>
        <dbReference type="EMBL" id="CAH9135902.1"/>
    </source>
</evidence>
<dbReference type="PROSITE" id="PS50004">
    <property type="entry name" value="C2"/>
    <property type="match status" value="1"/>
</dbReference>
<dbReference type="AlphaFoldDB" id="A0AAV0FKU6"/>
<dbReference type="Pfam" id="PF00168">
    <property type="entry name" value="C2"/>
    <property type="match status" value="1"/>
</dbReference>
<protein>
    <recommendedName>
        <fullName evidence="2">C2 domain-containing protein</fullName>
    </recommendedName>
</protein>
<sequence>MSTQPSHTLLQIILISAHDLPPVSKPLRTYAVAWLDSGHKLTTRINRDGHNNPTWNHKFTFRLENQLLGSGDAAVNFEIYSVAWLRDTPIGTAKLALNNFFPPLLANNSSIRTAALPVRRPTGHLQGTLNVSIQFKETGGIRCHLNVPSQTNIEEVNDDETRGSASKGSNMFEEYKDENKTSEVPAGEDEIMQATTNMSEDEAKNSRRSFISYISEMHPLPSKMATGLSKGYLSGKEEDYGSSIFENWSIPDRESNNNNIEDQTVRKDSMSISSLSWELMEENFMHSPTIGDNKLSGEGSSSPIRKSRSGIHHRRHHHHRRRSQSSVGLMSCFGNAYGFEYKFICGSGRHHK</sequence>
<gene>
    <name evidence="3" type="ORF">CEPIT_LOCUS34879</name>
</gene>
<evidence type="ECO:0000256" key="1">
    <source>
        <dbReference type="SAM" id="MobiDB-lite"/>
    </source>
</evidence>
<dbReference type="GO" id="GO:0006952">
    <property type="term" value="P:defense response"/>
    <property type="evidence" value="ECO:0007669"/>
    <property type="project" value="InterPro"/>
</dbReference>
<dbReference type="Gene3D" id="2.60.40.150">
    <property type="entry name" value="C2 domain"/>
    <property type="match status" value="1"/>
</dbReference>
<feature type="region of interest" description="Disordered" evidence="1">
    <location>
        <begin position="289"/>
        <end position="325"/>
    </location>
</feature>
<proteinExistence type="predicted"/>
<feature type="region of interest" description="Disordered" evidence="1">
    <location>
        <begin position="157"/>
        <end position="187"/>
    </location>
</feature>
<organism evidence="3 4">
    <name type="scientific">Cuscuta epithymum</name>
    <dbReference type="NCBI Taxonomy" id="186058"/>
    <lineage>
        <taxon>Eukaryota</taxon>
        <taxon>Viridiplantae</taxon>
        <taxon>Streptophyta</taxon>
        <taxon>Embryophyta</taxon>
        <taxon>Tracheophyta</taxon>
        <taxon>Spermatophyta</taxon>
        <taxon>Magnoliopsida</taxon>
        <taxon>eudicotyledons</taxon>
        <taxon>Gunneridae</taxon>
        <taxon>Pentapetalae</taxon>
        <taxon>asterids</taxon>
        <taxon>lamiids</taxon>
        <taxon>Solanales</taxon>
        <taxon>Convolvulaceae</taxon>
        <taxon>Cuscuteae</taxon>
        <taxon>Cuscuta</taxon>
        <taxon>Cuscuta subgen. Cuscuta</taxon>
    </lineage>
</organism>
<feature type="compositionally biased region" description="Basic residues" evidence="1">
    <location>
        <begin position="305"/>
        <end position="323"/>
    </location>
</feature>
<dbReference type="InterPro" id="IPR044750">
    <property type="entry name" value="C2_SRC2/BAP"/>
</dbReference>
<dbReference type="PANTHER" id="PTHR32246">
    <property type="entry name" value="INGRESSION PROTEIN FIC1"/>
    <property type="match status" value="1"/>
</dbReference>
<dbReference type="SMART" id="SM00239">
    <property type="entry name" value="C2"/>
    <property type="match status" value="1"/>
</dbReference>
<evidence type="ECO:0000259" key="2">
    <source>
        <dbReference type="PROSITE" id="PS50004"/>
    </source>
</evidence>
<dbReference type="CDD" id="cd04051">
    <property type="entry name" value="C2_SRC2_like"/>
    <property type="match status" value="1"/>
</dbReference>